<feature type="domain" description="AAA+ ATPase" evidence="2">
    <location>
        <begin position="42"/>
        <end position="183"/>
    </location>
</feature>
<proteinExistence type="predicted"/>
<dbReference type="InterPro" id="IPR052026">
    <property type="entry name" value="ExeA_AAA_ATPase_DNA-bind"/>
</dbReference>
<dbReference type="EMBL" id="CP133659">
    <property type="protein sequence ID" value="WMW66247.1"/>
    <property type="molecule type" value="Genomic_DNA"/>
</dbReference>
<dbReference type="Pfam" id="PF13401">
    <property type="entry name" value="AAA_22"/>
    <property type="match status" value="1"/>
</dbReference>
<dbReference type="CDD" id="cd00009">
    <property type="entry name" value="AAA"/>
    <property type="match status" value="1"/>
</dbReference>
<dbReference type="InterPro" id="IPR003593">
    <property type="entry name" value="AAA+_ATPase"/>
</dbReference>
<evidence type="ECO:0000259" key="2">
    <source>
        <dbReference type="SMART" id="SM00382"/>
    </source>
</evidence>
<keyword evidence="4" id="KW-1185">Reference proteome</keyword>
<dbReference type="Gene3D" id="3.40.50.300">
    <property type="entry name" value="P-loop containing nucleotide triphosphate hydrolases"/>
    <property type="match status" value="1"/>
</dbReference>
<evidence type="ECO:0000313" key="4">
    <source>
        <dbReference type="Proteomes" id="UP001180616"/>
    </source>
</evidence>
<reference evidence="3" key="1">
    <citation type="submission" date="2023-09" db="EMBL/GenBank/DDBJ databases">
        <authorList>
            <consortium name="CW5 consortium"/>
            <person name="Lu C.-W."/>
        </authorList>
    </citation>
    <scope>NUCLEOTIDE SEQUENCE</scope>
    <source>
        <strain evidence="3">KPS</strain>
    </source>
</reference>
<dbReference type="PANTHER" id="PTHR35894:SF1">
    <property type="entry name" value="PHOSPHORIBULOKINASE _ URIDINE KINASE FAMILY"/>
    <property type="match status" value="1"/>
</dbReference>
<dbReference type="SMART" id="SM00382">
    <property type="entry name" value="AAA"/>
    <property type="match status" value="1"/>
</dbReference>
<name>A0ABY9R4V5_9BACT</name>
<gene>
    <name evidence="3" type="ORF">KPS_000810</name>
</gene>
<dbReference type="SUPFAM" id="SSF52540">
    <property type="entry name" value="P-loop containing nucleoside triphosphate hydrolases"/>
    <property type="match status" value="1"/>
</dbReference>
<dbReference type="InterPro" id="IPR027417">
    <property type="entry name" value="P-loop_NTPase"/>
</dbReference>
<dbReference type="InterPro" id="IPR049945">
    <property type="entry name" value="AAA_22"/>
</dbReference>
<evidence type="ECO:0000313" key="3">
    <source>
        <dbReference type="EMBL" id="WMW66247.1"/>
    </source>
</evidence>
<sequence>MYAEFFRFRVKPFDLLPNPDFLYPSRAYRKASAYLEYGVRERAGFILITGEVGAGKTTLIRDLLKRNLGDVLISKVFNTSVDAEQLVAMINDDFGLETEGKDKVTMLRELNEFLIDQYAERRRPVLIIDEAQNLAPEVLEEIRMLSNLETDNAKLLQIILVGQPELRERIRSPQLLQLRQRILVQCHLEPLTVQETAEYIACRMERAGNRDALQFEEGVLDEIHRETRGIPRLVNVLCGYALLDAYAADRRSVSLTQMQDLLRSMDFERQFWPESPAVEPAGEDVRAQPFPDASKKADARSSGTAQGLASLLLGLSRRVGELEEMQSRMGENAYLDMLERQKAMERTLSQLSERVDRLGFAQAQRLVQVRQEQPQGTDTDIRPRHGWLWRWFAGD</sequence>
<dbReference type="NCBIfam" id="TIGR03015">
    <property type="entry name" value="pepcterm_ATPase"/>
    <property type="match status" value="1"/>
</dbReference>
<dbReference type="RefSeq" id="WP_309542151.1">
    <property type="nucleotide sequence ID" value="NZ_CP133659.1"/>
</dbReference>
<evidence type="ECO:0000256" key="1">
    <source>
        <dbReference type="SAM" id="MobiDB-lite"/>
    </source>
</evidence>
<dbReference type="InterPro" id="IPR017466">
    <property type="entry name" value="XrtA-assoc_ATPase-like"/>
</dbReference>
<organism evidence="3 4">
    <name type="scientific">Nitratidesulfovibrio liaohensis</name>
    <dbReference type="NCBI Taxonomy" id="2604158"/>
    <lineage>
        <taxon>Bacteria</taxon>
        <taxon>Pseudomonadati</taxon>
        <taxon>Thermodesulfobacteriota</taxon>
        <taxon>Desulfovibrionia</taxon>
        <taxon>Desulfovibrionales</taxon>
        <taxon>Desulfovibrionaceae</taxon>
        <taxon>Nitratidesulfovibrio</taxon>
    </lineage>
</organism>
<dbReference type="PANTHER" id="PTHR35894">
    <property type="entry name" value="GENERAL SECRETION PATHWAY PROTEIN A-RELATED"/>
    <property type="match status" value="1"/>
</dbReference>
<protein>
    <submittedName>
        <fullName evidence="3">XrtA-associated ATPase</fullName>
    </submittedName>
</protein>
<dbReference type="Proteomes" id="UP001180616">
    <property type="component" value="Chromosome"/>
</dbReference>
<feature type="region of interest" description="Disordered" evidence="1">
    <location>
        <begin position="278"/>
        <end position="302"/>
    </location>
</feature>
<accession>A0ABY9R4V5</accession>